<dbReference type="Proteomes" id="UP000485058">
    <property type="component" value="Unassembled WGS sequence"/>
</dbReference>
<dbReference type="InterPro" id="IPR012392">
    <property type="entry name" value="3-ktacl-CoA_syn"/>
</dbReference>
<dbReference type="PANTHER" id="PTHR31561">
    <property type="entry name" value="3-KETOACYL-COA SYNTHASE"/>
    <property type="match status" value="1"/>
</dbReference>
<dbReference type="EMBL" id="BLLF01002393">
    <property type="protein sequence ID" value="GFH23901.1"/>
    <property type="molecule type" value="Genomic_DNA"/>
</dbReference>
<organism evidence="2 4">
    <name type="scientific">Haematococcus lacustris</name>
    <name type="common">Green alga</name>
    <name type="synonym">Haematococcus pluvialis</name>
    <dbReference type="NCBI Taxonomy" id="44745"/>
    <lineage>
        <taxon>Eukaryota</taxon>
        <taxon>Viridiplantae</taxon>
        <taxon>Chlorophyta</taxon>
        <taxon>core chlorophytes</taxon>
        <taxon>Chlorophyceae</taxon>
        <taxon>CS clade</taxon>
        <taxon>Chlamydomonadales</taxon>
        <taxon>Haematococcaceae</taxon>
        <taxon>Haematococcus</taxon>
    </lineage>
</organism>
<dbReference type="Pfam" id="PF08392">
    <property type="entry name" value="FAE1_CUT1_RppA"/>
    <property type="match status" value="1"/>
</dbReference>
<gene>
    <name evidence="2" type="ORF">HaLaN_06691</name>
    <name evidence="3" type="ORF">HaLaN_21595</name>
</gene>
<accession>A0A699YM88</accession>
<evidence type="ECO:0000313" key="2">
    <source>
        <dbReference type="EMBL" id="GFH11223.1"/>
    </source>
</evidence>
<evidence type="ECO:0000313" key="3">
    <source>
        <dbReference type="EMBL" id="GFH23901.1"/>
    </source>
</evidence>
<evidence type="ECO:0000313" key="4">
    <source>
        <dbReference type="Proteomes" id="UP000485058"/>
    </source>
</evidence>
<reference evidence="2 4" key="1">
    <citation type="submission" date="2020-02" db="EMBL/GenBank/DDBJ databases">
        <title>Draft genome sequence of Haematococcus lacustris strain NIES-144.</title>
        <authorList>
            <person name="Morimoto D."/>
            <person name="Nakagawa S."/>
            <person name="Yoshida T."/>
            <person name="Sawayama S."/>
        </authorList>
    </citation>
    <scope>NUCLEOTIDE SEQUENCE [LARGE SCALE GENOMIC DNA]</scope>
    <source>
        <strain evidence="2 4">NIES-144</strain>
    </source>
</reference>
<dbReference type="GO" id="GO:0016020">
    <property type="term" value="C:membrane"/>
    <property type="evidence" value="ECO:0007669"/>
    <property type="project" value="InterPro"/>
</dbReference>
<name>A0A699YM88_HAELA</name>
<keyword evidence="4" id="KW-1185">Reference proteome</keyword>
<sequence length="121" mass="12994">MANTFLPKAIHPKHTTQPINDMASAMVEAEMVMGGCLSELLQQTGLRPSDIDILVTCSSIFCPTPSLASMLVNKFKLRTDIQSYHLGGMGCGTGVVGMNLMRDLLKARPNSVAVFVPAEIT</sequence>
<evidence type="ECO:0000259" key="1">
    <source>
        <dbReference type="Pfam" id="PF08392"/>
    </source>
</evidence>
<comment type="caution">
    <text evidence="2">The sequence shown here is derived from an EMBL/GenBank/DDBJ whole genome shotgun (WGS) entry which is preliminary data.</text>
</comment>
<feature type="domain" description="FAE" evidence="1">
    <location>
        <begin position="3"/>
        <end position="119"/>
    </location>
</feature>
<dbReference type="EMBL" id="BLLF01000384">
    <property type="protein sequence ID" value="GFH11223.1"/>
    <property type="molecule type" value="Genomic_DNA"/>
</dbReference>
<protein>
    <submittedName>
        <fullName evidence="2">3-ketoacyl-CoA synthase</fullName>
    </submittedName>
</protein>
<feature type="non-terminal residue" evidence="2">
    <location>
        <position position="121"/>
    </location>
</feature>
<dbReference type="Gene3D" id="3.40.47.10">
    <property type="match status" value="1"/>
</dbReference>
<dbReference type="InterPro" id="IPR016039">
    <property type="entry name" value="Thiolase-like"/>
</dbReference>
<dbReference type="SUPFAM" id="SSF53901">
    <property type="entry name" value="Thiolase-like"/>
    <property type="match status" value="1"/>
</dbReference>
<dbReference type="GO" id="GO:0006633">
    <property type="term" value="P:fatty acid biosynthetic process"/>
    <property type="evidence" value="ECO:0007669"/>
    <property type="project" value="InterPro"/>
</dbReference>
<dbReference type="InterPro" id="IPR013601">
    <property type="entry name" value="FAE1_typ3_polyketide_synth"/>
</dbReference>
<dbReference type="GO" id="GO:0016747">
    <property type="term" value="F:acyltransferase activity, transferring groups other than amino-acyl groups"/>
    <property type="evidence" value="ECO:0007669"/>
    <property type="project" value="InterPro"/>
</dbReference>
<proteinExistence type="predicted"/>
<dbReference type="AlphaFoldDB" id="A0A699YM88"/>
<feature type="non-terminal residue" evidence="2">
    <location>
        <position position="1"/>
    </location>
</feature>